<sequence>MSTTSDYSTFLNQRDFDLLYPDARAVLDFWFNKDNEPYWFVEDEKFDQQIADKFGKIWQAVCQGERAHWRRAEDNKNTAMADLAGRLAEIIVLDQFSRNLGRRQAAAFAQDGMALVLAQEAILQAGFDNLPMQWRQFMIMPLMHSESIVIHNHYLPLFEQLDDAETLDFAYGHQAIIEQFGRYPHRNEALSRTSTAAEVEFLQQPDSSF</sequence>
<dbReference type="Proteomes" id="UP000321903">
    <property type="component" value="Unassembled WGS sequence"/>
</dbReference>
<proteinExistence type="predicted"/>
<dbReference type="Pfam" id="PF06041">
    <property type="entry name" value="DUF924"/>
    <property type="match status" value="1"/>
</dbReference>
<dbReference type="EMBL" id="VORZ01000001">
    <property type="protein sequence ID" value="TXD98038.1"/>
    <property type="molecule type" value="Genomic_DNA"/>
</dbReference>
<dbReference type="SUPFAM" id="SSF48452">
    <property type="entry name" value="TPR-like"/>
    <property type="match status" value="1"/>
</dbReference>
<name>A0A5C7A4J4_9GAMM</name>
<protein>
    <submittedName>
        <fullName evidence="1">DUF924 domain-containing protein</fullName>
    </submittedName>
</protein>
<dbReference type="InterPro" id="IPR011990">
    <property type="entry name" value="TPR-like_helical_dom_sf"/>
</dbReference>
<reference evidence="1 2" key="1">
    <citation type="submission" date="2019-08" db="EMBL/GenBank/DDBJ databases">
        <title>Genome sequence of Psychrobacter frigidicola ACAM304 (type strain).</title>
        <authorList>
            <person name="Bowman J.P."/>
        </authorList>
    </citation>
    <scope>NUCLEOTIDE SEQUENCE [LARGE SCALE GENOMIC DNA]</scope>
    <source>
        <strain evidence="1 2">ACAM 304</strain>
    </source>
</reference>
<gene>
    <name evidence="1" type="ORF">ES754_03550</name>
</gene>
<evidence type="ECO:0000313" key="2">
    <source>
        <dbReference type="Proteomes" id="UP000321903"/>
    </source>
</evidence>
<accession>A0A5C7A4J4</accession>
<dbReference type="OrthoDB" id="7593450at2"/>
<dbReference type="AlphaFoldDB" id="A0A5C7A4J4"/>
<keyword evidence="2" id="KW-1185">Reference proteome</keyword>
<dbReference type="Gene3D" id="1.25.40.10">
    <property type="entry name" value="Tetratricopeptide repeat domain"/>
    <property type="match status" value="1"/>
</dbReference>
<organism evidence="1 2">
    <name type="scientific">Psychrobacter frigidicola</name>
    <dbReference type="NCBI Taxonomy" id="45611"/>
    <lineage>
        <taxon>Bacteria</taxon>
        <taxon>Pseudomonadati</taxon>
        <taxon>Pseudomonadota</taxon>
        <taxon>Gammaproteobacteria</taxon>
        <taxon>Moraxellales</taxon>
        <taxon>Moraxellaceae</taxon>
        <taxon>Psychrobacter</taxon>
    </lineage>
</organism>
<dbReference type="Gene3D" id="1.20.58.320">
    <property type="entry name" value="TPR-like"/>
    <property type="match status" value="1"/>
</dbReference>
<comment type="caution">
    <text evidence="1">The sequence shown here is derived from an EMBL/GenBank/DDBJ whole genome shotgun (WGS) entry which is preliminary data.</text>
</comment>
<dbReference type="InterPro" id="IPR010323">
    <property type="entry name" value="DUF924"/>
</dbReference>
<evidence type="ECO:0000313" key="1">
    <source>
        <dbReference type="EMBL" id="TXD98038.1"/>
    </source>
</evidence>
<dbReference type="RefSeq" id="WP_147222111.1">
    <property type="nucleotide sequence ID" value="NZ_CAJGYY010000001.1"/>
</dbReference>